<sequence length="84" mass="9583">MTGKVQGGGFRYTTFMIAESLNLNGTVKNSKNGKVVIYLQGLNQQITKFIEQLQNFPNPYAQINKINTKVIKNTKKFNKFQIIQ</sequence>
<comment type="similarity">
    <text evidence="1 6">Belongs to the acylphosphatase family.</text>
</comment>
<gene>
    <name evidence="8" type="ORF">IV52_GL000485</name>
</gene>
<dbReference type="PROSITE" id="PS51160">
    <property type="entry name" value="ACYLPHOSPHATASE_3"/>
    <property type="match status" value="1"/>
</dbReference>
<evidence type="ECO:0000256" key="6">
    <source>
        <dbReference type="RuleBase" id="RU004168"/>
    </source>
</evidence>
<dbReference type="Gene3D" id="3.30.70.100">
    <property type="match status" value="1"/>
</dbReference>
<proteinExistence type="inferred from homology"/>
<evidence type="ECO:0000256" key="2">
    <source>
        <dbReference type="ARBA" id="ARBA00012150"/>
    </source>
</evidence>
<dbReference type="AlphaFoldDB" id="A0A0R2JPN7"/>
<feature type="active site" evidence="5">
    <location>
        <position position="11"/>
    </location>
</feature>
<evidence type="ECO:0000256" key="3">
    <source>
        <dbReference type="ARBA" id="ARBA00015991"/>
    </source>
</evidence>
<dbReference type="InterPro" id="IPR036046">
    <property type="entry name" value="Acylphosphatase-like_dom_sf"/>
</dbReference>
<keyword evidence="5" id="KW-0378">Hydrolase</keyword>
<evidence type="ECO:0000256" key="5">
    <source>
        <dbReference type="PROSITE-ProRule" id="PRU00520"/>
    </source>
</evidence>
<comment type="caution">
    <text evidence="8">The sequence shown here is derived from an EMBL/GenBank/DDBJ whole genome shotgun (WGS) entry which is preliminary data.</text>
</comment>
<dbReference type="PANTHER" id="PTHR47268:SF4">
    <property type="entry name" value="ACYLPHOSPHATASE"/>
    <property type="match status" value="1"/>
</dbReference>
<evidence type="ECO:0000259" key="7">
    <source>
        <dbReference type="PROSITE" id="PS51160"/>
    </source>
</evidence>
<feature type="domain" description="Acylphosphatase-like" evidence="7">
    <location>
        <begin position="1"/>
        <end position="84"/>
    </location>
</feature>
<evidence type="ECO:0000256" key="1">
    <source>
        <dbReference type="ARBA" id="ARBA00005614"/>
    </source>
</evidence>
<dbReference type="PATRIC" id="fig|1122148.6.peg.505"/>
<name>A0A0R2JPN7_9LACO</name>
<dbReference type="EC" id="3.6.1.7" evidence="2 5"/>
<dbReference type="PANTHER" id="PTHR47268">
    <property type="entry name" value="ACYLPHOSPHATASE"/>
    <property type="match status" value="1"/>
</dbReference>
<dbReference type="InterPro" id="IPR020456">
    <property type="entry name" value="Acylphosphatase"/>
</dbReference>
<dbReference type="InterPro" id="IPR001792">
    <property type="entry name" value="Acylphosphatase-like_dom"/>
</dbReference>
<protein>
    <recommendedName>
        <fullName evidence="3 5">acylphosphatase</fullName>
        <ecNumber evidence="2 5">3.6.1.7</ecNumber>
    </recommendedName>
</protein>
<evidence type="ECO:0000313" key="8">
    <source>
        <dbReference type="EMBL" id="KRN79080.1"/>
    </source>
</evidence>
<evidence type="ECO:0000256" key="4">
    <source>
        <dbReference type="ARBA" id="ARBA00047645"/>
    </source>
</evidence>
<comment type="catalytic activity">
    <reaction evidence="4 5">
        <text>an acyl phosphate + H2O = a carboxylate + phosphate + H(+)</text>
        <dbReference type="Rhea" id="RHEA:14965"/>
        <dbReference type="ChEBI" id="CHEBI:15377"/>
        <dbReference type="ChEBI" id="CHEBI:15378"/>
        <dbReference type="ChEBI" id="CHEBI:29067"/>
        <dbReference type="ChEBI" id="CHEBI:43474"/>
        <dbReference type="ChEBI" id="CHEBI:59918"/>
        <dbReference type="EC" id="3.6.1.7"/>
    </reaction>
</comment>
<dbReference type="EMBL" id="JQBT01000032">
    <property type="protein sequence ID" value="KRN79080.1"/>
    <property type="molecule type" value="Genomic_DNA"/>
</dbReference>
<feature type="active site" evidence="5">
    <location>
        <position position="29"/>
    </location>
</feature>
<dbReference type="GO" id="GO:0003998">
    <property type="term" value="F:acylphosphatase activity"/>
    <property type="evidence" value="ECO:0007669"/>
    <property type="project" value="UniProtKB-EC"/>
</dbReference>
<dbReference type="SUPFAM" id="SSF54975">
    <property type="entry name" value="Acylphosphatase/BLUF domain-like"/>
    <property type="match status" value="1"/>
</dbReference>
<keyword evidence="9" id="KW-1185">Reference proteome</keyword>
<accession>A0A0R2JPN7</accession>
<dbReference type="STRING" id="53444.AYR59_05875"/>
<organism evidence="8 9">
    <name type="scientific">Fructilactobacillus lindneri DSM 20690 = JCM 11027</name>
    <dbReference type="NCBI Taxonomy" id="1122148"/>
    <lineage>
        <taxon>Bacteria</taxon>
        <taxon>Bacillati</taxon>
        <taxon>Bacillota</taxon>
        <taxon>Bacilli</taxon>
        <taxon>Lactobacillales</taxon>
        <taxon>Lactobacillaceae</taxon>
        <taxon>Fructilactobacillus</taxon>
    </lineage>
</organism>
<reference evidence="8 9" key="1">
    <citation type="journal article" date="2015" name="Genome Announc.">
        <title>Expanding the biotechnology potential of lactobacilli through comparative genomics of 213 strains and associated genera.</title>
        <authorList>
            <person name="Sun Z."/>
            <person name="Harris H.M."/>
            <person name="McCann A."/>
            <person name="Guo C."/>
            <person name="Argimon S."/>
            <person name="Zhang W."/>
            <person name="Yang X."/>
            <person name="Jeffery I.B."/>
            <person name="Cooney J.C."/>
            <person name="Kagawa T.F."/>
            <person name="Liu W."/>
            <person name="Song Y."/>
            <person name="Salvetti E."/>
            <person name="Wrobel A."/>
            <person name="Rasinkangas P."/>
            <person name="Parkhill J."/>
            <person name="Rea M.C."/>
            <person name="O'Sullivan O."/>
            <person name="Ritari J."/>
            <person name="Douillard F.P."/>
            <person name="Paul Ross R."/>
            <person name="Yang R."/>
            <person name="Briner A.E."/>
            <person name="Felis G.E."/>
            <person name="de Vos W.M."/>
            <person name="Barrangou R."/>
            <person name="Klaenhammer T.R."/>
            <person name="Caufield P.W."/>
            <person name="Cui Y."/>
            <person name="Zhang H."/>
            <person name="O'Toole P.W."/>
        </authorList>
    </citation>
    <scope>NUCLEOTIDE SEQUENCE [LARGE SCALE GENOMIC DNA]</scope>
    <source>
        <strain evidence="8 9">DSM 20690</strain>
    </source>
</reference>
<dbReference type="Proteomes" id="UP000051565">
    <property type="component" value="Unassembled WGS sequence"/>
</dbReference>
<dbReference type="Pfam" id="PF00708">
    <property type="entry name" value="Acylphosphatase"/>
    <property type="match status" value="1"/>
</dbReference>
<evidence type="ECO:0000313" key="9">
    <source>
        <dbReference type="Proteomes" id="UP000051565"/>
    </source>
</evidence>